<comment type="caution">
    <text evidence="1">The sequence shown here is derived from an EMBL/GenBank/DDBJ whole genome shotgun (WGS) entry which is preliminary data.</text>
</comment>
<evidence type="ECO:0000313" key="1">
    <source>
        <dbReference type="EMBL" id="KKL27449.1"/>
    </source>
</evidence>
<reference evidence="1" key="1">
    <citation type="journal article" date="2015" name="Nature">
        <title>Complex archaea that bridge the gap between prokaryotes and eukaryotes.</title>
        <authorList>
            <person name="Spang A."/>
            <person name="Saw J.H."/>
            <person name="Jorgensen S.L."/>
            <person name="Zaremba-Niedzwiedzka K."/>
            <person name="Martijn J."/>
            <person name="Lind A.E."/>
            <person name="van Eijk R."/>
            <person name="Schleper C."/>
            <person name="Guy L."/>
            <person name="Ettema T.J."/>
        </authorList>
    </citation>
    <scope>NUCLEOTIDE SEQUENCE</scope>
</reference>
<organism evidence="1">
    <name type="scientific">marine sediment metagenome</name>
    <dbReference type="NCBI Taxonomy" id="412755"/>
    <lineage>
        <taxon>unclassified sequences</taxon>
        <taxon>metagenomes</taxon>
        <taxon>ecological metagenomes</taxon>
    </lineage>
</organism>
<protein>
    <submittedName>
        <fullName evidence="1">Uncharacterized protein</fullName>
    </submittedName>
</protein>
<accession>A0A0F9BZX7</accession>
<gene>
    <name evidence="1" type="ORF">LCGC14_2385050</name>
</gene>
<dbReference type="AlphaFoldDB" id="A0A0F9BZX7"/>
<proteinExistence type="predicted"/>
<name>A0A0F9BZX7_9ZZZZ</name>
<sequence length="58" mass="6381">MNLPSTDKLKPIRCMNIKTDGFACRQLLGYIDGSASLKCPRCGEVTAISNNFTFVLVK</sequence>
<dbReference type="EMBL" id="LAZR01035460">
    <property type="protein sequence ID" value="KKL27449.1"/>
    <property type="molecule type" value="Genomic_DNA"/>
</dbReference>
<dbReference type="NCBIfam" id="TIGR01053">
    <property type="entry name" value="LSD1"/>
    <property type="match status" value="1"/>
</dbReference>